<dbReference type="EMBL" id="GBRH01188268">
    <property type="protein sequence ID" value="JAE09628.1"/>
    <property type="molecule type" value="Transcribed_RNA"/>
</dbReference>
<evidence type="ECO:0000256" key="1">
    <source>
        <dbReference type="SAM" id="MobiDB-lite"/>
    </source>
</evidence>
<evidence type="ECO:0000313" key="2">
    <source>
        <dbReference type="EMBL" id="JAE09628.1"/>
    </source>
</evidence>
<organism evidence="2">
    <name type="scientific">Arundo donax</name>
    <name type="common">Giant reed</name>
    <name type="synonym">Donax arundinaceus</name>
    <dbReference type="NCBI Taxonomy" id="35708"/>
    <lineage>
        <taxon>Eukaryota</taxon>
        <taxon>Viridiplantae</taxon>
        <taxon>Streptophyta</taxon>
        <taxon>Embryophyta</taxon>
        <taxon>Tracheophyta</taxon>
        <taxon>Spermatophyta</taxon>
        <taxon>Magnoliopsida</taxon>
        <taxon>Liliopsida</taxon>
        <taxon>Poales</taxon>
        <taxon>Poaceae</taxon>
        <taxon>PACMAD clade</taxon>
        <taxon>Arundinoideae</taxon>
        <taxon>Arundineae</taxon>
        <taxon>Arundo</taxon>
    </lineage>
</organism>
<feature type="region of interest" description="Disordered" evidence="1">
    <location>
        <begin position="102"/>
        <end position="124"/>
    </location>
</feature>
<name>A0A0A9FMV6_ARUDO</name>
<sequence length="124" mass="13436">MRARTERRVQTRAAVAVHTTESWPSRLAFCQGGGRESLTPSSSSSFSCRAHLKTSILLCDGIVAPPDPRSVQEPALRSLPATASQFVPRFYRPLRQETEAIRRPKIPAFGGPGALAPIPGELEA</sequence>
<accession>A0A0A9FMV6</accession>
<protein>
    <submittedName>
        <fullName evidence="2">Uncharacterized protein</fullName>
    </submittedName>
</protein>
<proteinExistence type="predicted"/>
<reference evidence="2" key="1">
    <citation type="submission" date="2014-09" db="EMBL/GenBank/DDBJ databases">
        <authorList>
            <person name="Magalhaes I.L.F."/>
            <person name="Oliveira U."/>
            <person name="Santos F.R."/>
            <person name="Vidigal T.H.D.A."/>
            <person name="Brescovit A.D."/>
            <person name="Santos A.J."/>
        </authorList>
    </citation>
    <scope>NUCLEOTIDE SEQUENCE</scope>
    <source>
        <tissue evidence="2">Shoot tissue taken approximately 20 cm above the soil surface</tissue>
    </source>
</reference>
<reference evidence="2" key="2">
    <citation type="journal article" date="2015" name="Data Brief">
        <title>Shoot transcriptome of the giant reed, Arundo donax.</title>
        <authorList>
            <person name="Barrero R.A."/>
            <person name="Guerrero F.D."/>
            <person name="Moolhuijzen P."/>
            <person name="Goolsby J.A."/>
            <person name="Tidwell J."/>
            <person name="Bellgard S.E."/>
            <person name="Bellgard M.I."/>
        </authorList>
    </citation>
    <scope>NUCLEOTIDE SEQUENCE</scope>
    <source>
        <tissue evidence="2">Shoot tissue taken approximately 20 cm above the soil surface</tissue>
    </source>
</reference>
<dbReference type="AlphaFoldDB" id="A0A0A9FMV6"/>